<dbReference type="InterPro" id="IPR001926">
    <property type="entry name" value="TrpB-like_PALP"/>
</dbReference>
<accession>A0A1I1DW75</accession>
<evidence type="ECO:0000256" key="3">
    <source>
        <dbReference type="ARBA" id="ARBA00022898"/>
    </source>
</evidence>
<evidence type="ECO:0000313" key="7">
    <source>
        <dbReference type="EMBL" id="SFB79309.1"/>
    </source>
</evidence>
<feature type="active site" description="Nucleophile" evidence="4">
    <location>
        <position position="101"/>
    </location>
</feature>
<organism evidence="7 8">
    <name type="scientific">Flexibacter flexilis DSM 6793</name>
    <dbReference type="NCBI Taxonomy" id="927664"/>
    <lineage>
        <taxon>Bacteria</taxon>
        <taxon>Pseudomonadati</taxon>
        <taxon>Bacteroidota</taxon>
        <taxon>Cytophagia</taxon>
        <taxon>Cytophagales</taxon>
        <taxon>Flexibacteraceae</taxon>
        <taxon>Flexibacter</taxon>
    </lineage>
</organism>
<gene>
    <name evidence="7" type="ORF">SAMN05421780_101508</name>
</gene>
<proteinExistence type="inferred from homology"/>
<protein>
    <submittedName>
        <fullName evidence="7">1-aminocyclopropane-1-carboxylate deaminase</fullName>
    </submittedName>
</protein>
<dbReference type="Pfam" id="PF00291">
    <property type="entry name" value="PALP"/>
    <property type="match status" value="1"/>
</dbReference>
<dbReference type="InterPro" id="IPR036052">
    <property type="entry name" value="TrpB-like_PALP_sf"/>
</dbReference>
<sequence>MVFVRIYNIVFAANKKTCIFADSFIHQMPFSIISDEFLLPSPLVRLEDEYTSAAGVALYLKREDLIHQQISGNKYRKLFYNLHQARAEGKQTLLTFGGAYSNHIYATAAAGYLHGFQTIGVIRGEATEPLNETLAFAQAAGMRLHYASREAYRHKTEAEFIEKLRHEFGDFYLVPEGGSNAFAVRGCEQIISELEQEFDYVACACGTGGTLAGLVVGLLQQNKKANVLGVPVLKGADFLYQDIAKLLADYQQVYNIDYNLPQAAAARFELFLDYHFGGYAKRNQDLDKFIVWFQAKHDVPIEFVYTGKILFGIYDLIKKEYIRKGQKVVIIHTGGLR</sequence>
<evidence type="ECO:0000256" key="1">
    <source>
        <dbReference type="ARBA" id="ARBA00001933"/>
    </source>
</evidence>
<reference evidence="7 8" key="1">
    <citation type="submission" date="2016-10" db="EMBL/GenBank/DDBJ databases">
        <authorList>
            <person name="de Groot N.N."/>
        </authorList>
    </citation>
    <scope>NUCLEOTIDE SEQUENCE [LARGE SCALE GENOMIC DNA]</scope>
    <source>
        <strain evidence="7 8">DSM 6793</strain>
    </source>
</reference>
<evidence type="ECO:0000256" key="5">
    <source>
        <dbReference type="PIRSR" id="PIRSR006278-2"/>
    </source>
</evidence>
<feature type="modified residue" description="N6-(pyridoxal phosphate)lysine" evidence="5">
    <location>
        <position position="74"/>
    </location>
</feature>
<comment type="similarity">
    <text evidence="2">Belongs to the ACC deaminase/D-cysteine desulfhydrase family.</text>
</comment>
<dbReference type="PANTHER" id="PTHR43780">
    <property type="entry name" value="1-AMINOCYCLOPROPANE-1-CARBOXYLATE DEAMINASE-RELATED"/>
    <property type="match status" value="1"/>
</dbReference>
<evidence type="ECO:0000259" key="6">
    <source>
        <dbReference type="Pfam" id="PF00291"/>
    </source>
</evidence>
<dbReference type="Proteomes" id="UP000199514">
    <property type="component" value="Unassembled WGS sequence"/>
</dbReference>
<evidence type="ECO:0000313" key="8">
    <source>
        <dbReference type="Proteomes" id="UP000199514"/>
    </source>
</evidence>
<dbReference type="InterPro" id="IPR027278">
    <property type="entry name" value="ACCD_DCysDesulf"/>
</dbReference>
<dbReference type="PIRSF" id="PIRSF006278">
    <property type="entry name" value="ACCD_DCysDesulf"/>
    <property type="match status" value="1"/>
</dbReference>
<keyword evidence="8" id="KW-1185">Reference proteome</keyword>
<keyword evidence="3 5" id="KW-0663">Pyridoxal phosphate</keyword>
<dbReference type="PANTHER" id="PTHR43780:SF2">
    <property type="entry name" value="1-AMINOCYCLOPROPANE-1-CARBOXYLATE DEAMINASE-RELATED"/>
    <property type="match status" value="1"/>
</dbReference>
<dbReference type="AlphaFoldDB" id="A0A1I1DW75"/>
<name>A0A1I1DW75_9BACT</name>
<evidence type="ECO:0000256" key="2">
    <source>
        <dbReference type="ARBA" id="ARBA00008639"/>
    </source>
</evidence>
<dbReference type="SUPFAM" id="SSF53686">
    <property type="entry name" value="Tryptophan synthase beta subunit-like PLP-dependent enzymes"/>
    <property type="match status" value="1"/>
</dbReference>
<dbReference type="Gene3D" id="3.40.50.1100">
    <property type="match status" value="2"/>
</dbReference>
<comment type="cofactor">
    <cofactor evidence="1">
        <name>pyridoxal 5'-phosphate</name>
        <dbReference type="ChEBI" id="CHEBI:597326"/>
    </cofactor>
</comment>
<feature type="domain" description="Tryptophan synthase beta chain-like PALP" evidence="6">
    <location>
        <begin position="40"/>
        <end position="334"/>
    </location>
</feature>
<dbReference type="GO" id="GO:0019148">
    <property type="term" value="F:D-cysteine desulfhydrase activity"/>
    <property type="evidence" value="ECO:0007669"/>
    <property type="project" value="TreeGrafter"/>
</dbReference>
<dbReference type="EMBL" id="FOLE01000001">
    <property type="protein sequence ID" value="SFB79309.1"/>
    <property type="molecule type" value="Genomic_DNA"/>
</dbReference>
<evidence type="ECO:0000256" key="4">
    <source>
        <dbReference type="PIRSR" id="PIRSR006278-1"/>
    </source>
</evidence>